<name>A0A0P1AHJ4_PLAHL</name>
<evidence type="ECO:0000256" key="1">
    <source>
        <dbReference type="SAM" id="MobiDB-lite"/>
    </source>
</evidence>
<evidence type="ECO:0000313" key="2">
    <source>
        <dbReference type="EMBL" id="CEG39942.1"/>
    </source>
</evidence>
<keyword evidence="3" id="KW-1185">Reference proteome</keyword>
<dbReference type="GeneID" id="36405222"/>
<dbReference type="RefSeq" id="XP_024576311.1">
    <property type="nucleotide sequence ID" value="XM_024725544.1"/>
</dbReference>
<protein>
    <submittedName>
        <fullName evidence="2">Uncharacterized protein</fullName>
    </submittedName>
</protein>
<evidence type="ECO:0000313" key="3">
    <source>
        <dbReference type="Proteomes" id="UP000054928"/>
    </source>
</evidence>
<dbReference type="EMBL" id="CCYD01000442">
    <property type="protein sequence ID" value="CEG39942.1"/>
    <property type="molecule type" value="Genomic_DNA"/>
</dbReference>
<proteinExistence type="predicted"/>
<sequence>MCDPTFSFTETSGGNFQNENSSTSLNTGSGSDLPYLPVNSLRGSGPSVHHRPCWWRMVLLRLALMAFWS</sequence>
<dbReference type="Proteomes" id="UP000054928">
    <property type="component" value="Unassembled WGS sequence"/>
</dbReference>
<feature type="region of interest" description="Disordered" evidence="1">
    <location>
        <begin position="1"/>
        <end position="28"/>
    </location>
</feature>
<dbReference type="AlphaFoldDB" id="A0A0P1AHJ4"/>
<reference evidence="3" key="1">
    <citation type="submission" date="2014-09" db="EMBL/GenBank/DDBJ databases">
        <authorList>
            <person name="Sharma Rahul"/>
            <person name="Thines Marco"/>
        </authorList>
    </citation>
    <scope>NUCLEOTIDE SEQUENCE [LARGE SCALE GENOMIC DNA]</scope>
</reference>
<organism evidence="2 3">
    <name type="scientific">Plasmopara halstedii</name>
    <name type="common">Downy mildew of sunflower</name>
    <dbReference type="NCBI Taxonomy" id="4781"/>
    <lineage>
        <taxon>Eukaryota</taxon>
        <taxon>Sar</taxon>
        <taxon>Stramenopiles</taxon>
        <taxon>Oomycota</taxon>
        <taxon>Peronosporomycetes</taxon>
        <taxon>Peronosporales</taxon>
        <taxon>Peronosporaceae</taxon>
        <taxon>Plasmopara</taxon>
    </lineage>
</organism>
<feature type="compositionally biased region" description="Polar residues" evidence="1">
    <location>
        <begin position="1"/>
        <end position="19"/>
    </location>
</feature>
<accession>A0A0P1AHJ4</accession>